<keyword evidence="2" id="KW-1185">Reference proteome</keyword>
<proteinExistence type="predicted"/>
<evidence type="ECO:0000313" key="2">
    <source>
        <dbReference type="Proteomes" id="UP000250235"/>
    </source>
</evidence>
<organism evidence="1 2">
    <name type="scientific">Dorcoceras hygrometricum</name>
    <dbReference type="NCBI Taxonomy" id="472368"/>
    <lineage>
        <taxon>Eukaryota</taxon>
        <taxon>Viridiplantae</taxon>
        <taxon>Streptophyta</taxon>
        <taxon>Embryophyta</taxon>
        <taxon>Tracheophyta</taxon>
        <taxon>Spermatophyta</taxon>
        <taxon>Magnoliopsida</taxon>
        <taxon>eudicotyledons</taxon>
        <taxon>Gunneridae</taxon>
        <taxon>Pentapetalae</taxon>
        <taxon>asterids</taxon>
        <taxon>lamiids</taxon>
        <taxon>Lamiales</taxon>
        <taxon>Gesneriaceae</taxon>
        <taxon>Didymocarpoideae</taxon>
        <taxon>Trichosporeae</taxon>
        <taxon>Loxocarpinae</taxon>
        <taxon>Dorcoceras</taxon>
    </lineage>
</organism>
<dbReference type="AlphaFoldDB" id="A0A2Z7A6K3"/>
<name>A0A2Z7A6K3_9LAMI</name>
<accession>A0A2Z7A6K3</accession>
<reference evidence="1 2" key="1">
    <citation type="journal article" date="2015" name="Proc. Natl. Acad. Sci. U.S.A.">
        <title>The resurrection genome of Boea hygrometrica: A blueprint for survival of dehydration.</title>
        <authorList>
            <person name="Xiao L."/>
            <person name="Yang G."/>
            <person name="Zhang L."/>
            <person name="Yang X."/>
            <person name="Zhao S."/>
            <person name="Ji Z."/>
            <person name="Zhou Q."/>
            <person name="Hu M."/>
            <person name="Wang Y."/>
            <person name="Chen M."/>
            <person name="Xu Y."/>
            <person name="Jin H."/>
            <person name="Xiao X."/>
            <person name="Hu G."/>
            <person name="Bao F."/>
            <person name="Hu Y."/>
            <person name="Wan P."/>
            <person name="Li L."/>
            <person name="Deng X."/>
            <person name="Kuang T."/>
            <person name="Xiang C."/>
            <person name="Zhu J.K."/>
            <person name="Oliver M.J."/>
            <person name="He Y."/>
        </authorList>
    </citation>
    <scope>NUCLEOTIDE SEQUENCE [LARGE SCALE GENOMIC DNA]</scope>
    <source>
        <strain evidence="2">cv. XS01</strain>
    </source>
</reference>
<dbReference type="OrthoDB" id="2196187at2759"/>
<protein>
    <submittedName>
        <fullName evidence="1">Uncharacterized protein</fullName>
    </submittedName>
</protein>
<sequence length="101" mass="11232">MKVDPEGYGSELNLIYNQFKSSLELFERQAAMNFTSLSGIGNDPTVAKDLGDRSMFWPMLFYLPKTVVLLSEGTGSVSKIICTIAAVRTQDECDSCFDYVD</sequence>
<evidence type="ECO:0000313" key="1">
    <source>
        <dbReference type="EMBL" id="KZV14605.1"/>
    </source>
</evidence>
<dbReference type="Proteomes" id="UP000250235">
    <property type="component" value="Unassembled WGS sequence"/>
</dbReference>
<gene>
    <name evidence="1" type="ORF">F511_42275</name>
</gene>
<dbReference type="EMBL" id="KV020344">
    <property type="protein sequence ID" value="KZV14605.1"/>
    <property type="molecule type" value="Genomic_DNA"/>
</dbReference>